<dbReference type="Gene3D" id="3.50.50.60">
    <property type="entry name" value="FAD/NAD(P)-binding domain"/>
    <property type="match status" value="1"/>
</dbReference>
<keyword evidence="3" id="KW-0560">Oxidoreductase</keyword>
<dbReference type="GO" id="GO:0050660">
    <property type="term" value="F:flavin adenine dinucleotide binding"/>
    <property type="evidence" value="ECO:0007669"/>
    <property type="project" value="InterPro"/>
</dbReference>
<comment type="cofactor">
    <cofactor evidence="1">
        <name>FAD</name>
        <dbReference type="ChEBI" id="CHEBI:57692"/>
    </cofactor>
</comment>
<gene>
    <name evidence="6" type="ORF">BYL167_LOCUS75226</name>
</gene>
<dbReference type="PANTHER" id="PTHR42737:SF7">
    <property type="entry name" value="THIOREDOXIN-DISULFIDE REDUCTASE"/>
    <property type="match status" value="1"/>
</dbReference>
<dbReference type="InterPro" id="IPR046952">
    <property type="entry name" value="GSHR/TRXR-like"/>
</dbReference>
<comment type="similarity">
    <text evidence="2">Belongs to the class-I pyridine nucleotide-disulfide oxidoreductase family.</text>
</comment>
<keyword evidence="5" id="KW-0676">Redox-active center</keyword>
<proteinExistence type="inferred from homology"/>
<sequence length="79" mass="9074">MFLGVIKHGKDLTHQARVTVDRPELTPVAIQAGQYLARRLWNLSNQLMNYRNIPSTVFTSPSEYSFVGLHEEQAMRSQE</sequence>
<dbReference type="EMBL" id="CAJOBH010268995">
    <property type="protein sequence ID" value="CAF5163318.1"/>
    <property type="molecule type" value="Genomic_DNA"/>
</dbReference>
<dbReference type="GO" id="GO:0004362">
    <property type="term" value="F:glutathione-disulfide reductase (NADPH) activity"/>
    <property type="evidence" value="ECO:0007669"/>
    <property type="project" value="TreeGrafter"/>
</dbReference>
<evidence type="ECO:0000313" key="7">
    <source>
        <dbReference type="Proteomes" id="UP000681967"/>
    </source>
</evidence>
<evidence type="ECO:0000256" key="2">
    <source>
        <dbReference type="ARBA" id="ARBA00007532"/>
    </source>
</evidence>
<dbReference type="InterPro" id="IPR016156">
    <property type="entry name" value="FAD/NAD-linked_Rdtase_dimer_sf"/>
</dbReference>
<dbReference type="GO" id="GO:0005829">
    <property type="term" value="C:cytosol"/>
    <property type="evidence" value="ECO:0007669"/>
    <property type="project" value="TreeGrafter"/>
</dbReference>
<accession>A0A8S3GI15</accession>
<organism evidence="6 7">
    <name type="scientific">Rotaria magnacalcarata</name>
    <dbReference type="NCBI Taxonomy" id="392030"/>
    <lineage>
        <taxon>Eukaryota</taxon>
        <taxon>Metazoa</taxon>
        <taxon>Spiralia</taxon>
        <taxon>Gnathifera</taxon>
        <taxon>Rotifera</taxon>
        <taxon>Eurotatoria</taxon>
        <taxon>Bdelloidea</taxon>
        <taxon>Philodinida</taxon>
        <taxon>Philodinidae</taxon>
        <taxon>Rotaria</taxon>
    </lineage>
</organism>
<keyword evidence="4" id="KW-1015">Disulfide bond</keyword>
<comment type="caution">
    <text evidence="6">The sequence shown here is derived from an EMBL/GenBank/DDBJ whole genome shotgun (WGS) entry which is preliminary data.</text>
</comment>
<evidence type="ECO:0000313" key="6">
    <source>
        <dbReference type="EMBL" id="CAF5163318.1"/>
    </source>
</evidence>
<dbReference type="Proteomes" id="UP000681967">
    <property type="component" value="Unassembled WGS sequence"/>
</dbReference>
<protein>
    <submittedName>
        <fullName evidence="6">Uncharacterized protein</fullName>
    </submittedName>
</protein>
<dbReference type="SUPFAM" id="SSF55424">
    <property type="entry name" value="FAD/NAD-linked reductases, dimerisation (C-terminal) domain"/>
    <property type="match status" value="1"/>
</dbReference>
<dbReference type="GO" id="GO:0045454">
    <property type="term" value="P:cell redox homeostasis"/>
    <property type="evidence" value="ECO:0007669"/>
    <property type="project" value="InterPro"/>
</dbReference>
<dbReference type="GO" id="GO:0005739">
    <property type="term" value="C:mitochondrion"/>
    <property type="evidence" value="ECO:0007669"/>
    <property type="project" value="TreeGrafter"/>
</dbReference>
<evidence type="ECO:0000256" key="5">
    <source>
        <dbReference type="ARBA" id="ARBA00023284"/>
    </source>
</evidence>
<dbReference type="AlphaFoldDB" id="A0A8S3GI15"/>
<dbReference type="InterPro" id="IPR036188">
    <property type="entry name" value="FAD/NAD-bd_sf"/>
</dbReference>
<feature type="non-terminal residue" evidence="6">
    <location>
        <position position="79"/>
    </location>
</feature>
<name>A0A8S3GI15_9BILA</name>
<reference evidence="6" key="1">
    <citation type="submission" date="2021-02" db="EMBL/GenBank/DDBJ databases">
        <authorList>
            <person name="Nowell W R."/>
        </authorList>
    </citation>
    <scope>NUCLEOTIDE SEQUENCE</scope>
</reference>
<evidence type="ECO:0000256" key="3">
    <source>
        <dbReference type="ARBA" id="ARBA00023002"/>
    </source>
</evidence>
<evidence type="ECO:0000256" key="1">
    <source>
        <dbReference type="ARBA" id="ARBA00001974"/>
    </source>
</evidence>
<evidence type="ECO:0000256" key="4">
    <source>
        <dbReference type="ARBA" id="ARBA00023157"/>
    </source>
</evidence>
<dbReference type="PANTHER" id="PTHR42737">
    <property type="entry name" value="GLUTATHIONE REDUCTASE"/>
    <property type="match status" value="1"/>
</dbReference>
<dbReference type="GO" id="GO:0034599">
    <property type="term" value="P:cellular response to oxidative stress"/>
    <property type="evidence" value="ECO:0007669"/>
    <property type="project" value="TreeGrafter"/>
</dbReference>
<dbReference type="GO" id="GO:0006749">
    <property type="term" value="P:glutathione metabolic process"/>
    <property type="evidence" value="ECO:0007669"/>
    <property type="project" value="TreeGrafter"/>
</dbReference>